<proteinExistence type="predicted"/>
<dbReference type="GeneID" id="4909933"/>
<keyword evidence="2" id="KW-1185">Reference proteome</keyword>
<name>A3MWT0_PYRCJ</name>
<reference evidence="1" key="1">
    <citation type="submission" date="2007-02" db="EMBL/GenBank/DDBJ databases">
        <title>Complete sequence of Pyrobaculum calidifontis JCM 11548.</title>
        <authorList>
            <consortium name="US DOE Joint Genome Institute"/>
            <person name="Copeland A."/>
            <person name="Lucas S."/>
            <person name="Lapidus A."/>
            <person name="Barry K."/>
            <person name="Glavina del Rio T."/>
            <person name="Dalin E."/>
            <person name="Tice H."/>
            <person name="Pitluck S."/>
            <person name="Chain P."/>
            <person name="Malfatti S."/>
            <person name="Shin M."/>
            <person name="Vergez L."/>
            <person name="Schmutz J."/>
            <person name="Larimer F."/>
            <person name="Land M."/>
            <person name="Hauser L."/>
            <person name="Kyrpides N."/>
            <person name="Mikhailova N."/>
            <person name="Cozen A.E."/>
            <person name="Fitz-Gibbon S.T."/>
            <person name="House C.H."/>
            <person name="Saltikov C."/>
            <person name="Lowe T.M."/>
            <person name="Richardson P."/>
        </authorList>
    </citation>
    <scope>NUCLEOTIDE SEQUENCE [LARGE SCALE GENOMIC DNA]</scope>
    <source>
        <strain evidence="1">JCM 11548</strain>
    </source>
</reference>
<dbReference type="OrthoDB" id="25681at2157"/>
<dbReference type="STRING" id="410359.Pcal_1680"/>
<organism evidence="1 2">
    <name type="scientific">Pyrobaculum calidifontis (strain DSM 21063 / JCM 11548 / VA1)</name>
    <dbReference type="NCBI Taxonomy" id="410359"/>
    <lineage>
        <taxon>Archaea</taxon>
        <taxon>Thermoproteota</taxon>
        <taxon>Thermoprotei</taxon>
        <taxon>Thermoproteales</taxon>
        <taxon>Thermoproteaceae</taxon>
        <taxon>Pyrobaculum</taxon>
    </lineage>
</organism>
<dbReference type="AlphaFoldDB" id="A3MWT0"/>
<evidence type="ECO:0000313" key="1">
    <source>
        <dbReference type="EMBL" id="ABO09097.1"/>
    </source>
</evidence>
<dbReference type="RefSeq" id="WP_011850356.1">
    <property type="nucleotide sequence ID" value="NC_009073.1"/>
</dbReference>
<gene>
    <name evidence="1" type="ordered locus">Pcal_1680</name>
</gene>
<dbReference type="eggNOG" id="arCOG05591">
    <property type="taxonomic scope" value="Archaea"/>
</dbReference>
<evidence type="ECO:0000313" key="2">
    <source>
        <dbReference type="Proteomes" id="UP000001431"/>
    </source>
</evidence>
<dbReference type="EMBL" id="CP000561">
    <property type="protein sequence ID" value="ABO09097.1"/>
    <property type="molecule type" value="Genomic_DNA"/>
</dbReference>
<dbReference type="HOGENOM" id="CLU_1302670_0_0_2"/>
<protein>
    <submittedName>
        <fullName evidence="1">Uncharacterized protein</fullName>
    </submittedName>
</protein>
<sequence>MTCLDPLTPDEFTNWYRHLGRLRLFWSKPLVELFHLYRFVEGCVIKVRWASEKPRLEEAYIAILKKMRKLDFLTQLRGTKILITPAEVERELYQQRGSLYIYSTTRPCATGIYLEGAVEGHPEPTPDHVILASSKEDFKYLVYLNKWNFNIDYIWLASPEFSDKAIESAICEARRLGSRYATLALGDESPKIYYKPDYFYNVFKLAF</sequence>
<dbReference type="Proteomes" id="UP000001431">
    <property type="component" value="Chromosome"/>
</dbReference>
<accession>A3MWT0</accession>
<dbReference type="KEGG" id="pcl:Pcal_1680"/>